<feature type="region of interest" description="Disordered" evidence="1">
    <location>
        <begin position="464"/>
        <end position="587"/>
    </location>
</feature>
<feature type="compositionally biased region" description="Basic and acidic residues" evidence="1">
    <location>
        <begin position="464"/>
        <end position="491"/>
    </location>
</feature>
<dbReference type="PANTHER" id="PTHR14343">
    <property type="entry name" value="VWFA DOMAIN-CONTAINING PROTEIN"/>
    <property type="match status" value="1"/>
</dbReference>
<dbReference type="PANTHER" id="PTHR14343:SF3">
    <property type="entry name" value="SIMILAR TO PREDICTED GENE ICRFP703B1614Q5.5"/>
    <property type="match status" value="1"/>
</dbReference>
<dbReference type="AlphaFoldDB" id="A0AAD7WHY4"/>
<feature type="compositionally biased region" description="Basic and acidic residues" evidence="1">
    <location>
        <begin position="549"/>
        <end position="562"/>
    </location>
</feature>
<keyword evidence="4" id="KW-1185">Reference proteome</keyword>
<dbReference type="Proteomes" id="UP001221898">
    <property type="component" value="Unassembled WGS sequence"/>
</dbReference>
<gene>
    <name evidence="3" type="ORF">AAFF_G00015570</name>
</gene>
<feature type="compositionally biased region" description="Polar residues" evidence="1">
    <location>
        <begin position="575"/>
        <end position="587"/>
    </location>
</feature>
<feature type="compositionally biased region" description="Low complexity" evidence="1">
    <location>
        <begin position="498"/>
        <end position="507"/>
    </location>
</feature>
<dbReference type="Pfam" id="PF15057">
    <property type="entry name" value="DUF4537"/>
    <property type="match status" value="1"/>
</dbReference>
<evidence type="ECO:0000259" key="2">
    <source>
        <dbReference type="Pfam" id="PF15057"/>
    </source>
</evidence>
<protein>
    <recommendedName>
        <fullName evidence="2">DUF4537 domain-containing protein</fullName>
    </recommendedName>
</protein>
<comment type="caution">
    <text evidence="3">The sequence shown here is derived from an EMBL/GenBank/DDBJ whole genome shotgun (WGS) entry which is preliminary data.</text>
</comment>
<evidence type="ECO:0000313" key="3">
    <source>
        <dbReference type="EMBL" id="KAJ8396719.1"/>
    </source>
</evidence>
<dbReference type="EMBL" id="JAINUG010000104">
    <property type="protein sequence ID" value="KAJ8396719.1"/>
    <property type="molecule type" value="Genomic_DNA"/>
</dbReference>
<accession>A0AAD7WHY4</accession>
<dbReference type="InterPro" id="IPR032770">
    <property type="entry name" value="DUF4537"/>
</dbReference>
<organism evidence="3 4">
    <name type="scientific">Aldrovandia affinis</name>
    <dbReference type="NCBI Taxonomy" id="143900"/>
    <lineage>
        <taxon>Eukaryota</taxon>
        <taxon>Metazoa</taxon>
        <taxon>Chordata</taxon>
        <taxon>Craniata</taxon>
        <taxon>Vertebrata</taxon>
        <taxon>Euteleostomi</taxon>
        <taxon>Actinopterygii</taxon>
        <taxon>Neopterygii</taxon>
        <taxon>Teleostei</taxon>
        <taxon>Notacanthiformes</taxon>
        <taxon>Halosauridae</taxon>
        <taxon>Aldrovandia</taxon>
    </lineage>
</organism>
<sequence>MPVLSLAPPTPSVFPLFGGTTDRNITFIVDTSEGMYPVLGPVKHWLVQTLLAKASLRDSLFNIVSFSHKATKWSERMVTCGPDMVYEAMSWIHLLCCSPGRDLLAALTAAFEDPVCQAVHLVINGLPDDPEGLFRFLPGVAAGGGRPVHVFYLSDECCPDSRTLTFLQCLTRATRGSCHTLSLSSTGAVDQMRPVYLAESRTCLPACPERKHCSAGAVPCGPLSYLSCVSLLHHPYRCPLASPGAACPINTCRVSEGYLGGPPFPTGGRVLARRELDGFYHLGTVKEELQGRRGLYVVEFDRPALAGLGVGAGVGAACGTSCQLTSSPDLVNHTAAHGHSLVPGDTVLAPWETGLSRYGPGTVIQGVEVRDPLGARNEKGVQVLFWNGSQVLVPGEVAVWIPPSLHERILRELRWPLSPPPPPPLCYHGDARGCCCPRWPGYAPCPWPREEWWRLPAAPFRMNERKTTENEKDDLERKVDAQLKDLRGSPKEEEEGEGSWSSSSSSSSEDEEDEAKGVVSTAVNTDLSLPDGWRSPPPPRPAWRYWRRSRPEPQHRQPERLMRNSTESGKLLMSSEGQTNSPTNHSSLFQSIPAAIGRRPTIKDVLWRSSGVLDRRKDSSALLVNLMLENSGLTG</sequence>
<name>A0AAD7WHY4_9TELE</name>
<evidence type="ECO:0000313" key="4">
    <source>
        <dbReference type="Proteomes" id="UP001221898"/>
    </source>
</evidence>
<reference evidence="3" key="1">
    <citation type="journal article" date="2023" name="Science">
        <title>Genome structures resolve the early diversification of teleost fishes.</title>
        <authorList>
            <person name="Parey E."/>
            <person name="Louis A."/>
            <person name="Montfort J."/>
            <person name="Bouchez O."/>
            <person name="Roques C."/>
            <person name="Iampietro C."/>
            <person name="Lluch J."/>
            <person name="Castinel A."/>
            <person name="Donnadieu C."/>
            <person name="Desvignes T."/>
            <person name="Floi Bucao C."/>
            <person name="Jouanno E."/>
            <person name="Wen M."/>
            <person name="Mejri S."/>
            <person name="Dirks R."/>
            <person name="Jansen H."/>
            <person name="Henkel C."/>
            <person name="Chen W.J."/>
            <person name="Zahm M."/>
            <person name="Cabau C."/>
            <person name="Klopp C."/>
            <person name="Thompson A.W."/>
            <person name="Robinson-Rechavi M."/>
            <person name="Braasch I."/>
            <person name="Lecointre G."/>
            <person name="Bobe J."/>
            <person name="Postlethwait J.H."/>
            <person name="Berthelot C."/>
            <person name="Roest Crollius H."/>
            <person name="Guiguen Y."/>
        </authorList>
    </citation>
    <scope>NUCLEOTIDE SEQUENCE</scope>
    <source>
        <strain evidence="3">NC1722</strain>
    </source>
</reference>
<feature type="domain" description="DUF4537" evidence="2">
    <location>
        <begin position="268"/>
        <end position="409"/>
    </location>
</feature>
<proteinExistence type="predicted"/>
<dbReference type="InterPro" id="IPR036465">
    <property type="entry name" value="vWFA_dom_sf"/>
</dbReference>
<dbReference type="SUPFAM" id="SSF53300">
    <property type="entry name" value="vWA-like"/>
    <property type="match status" value="1"/>
</dbReference>
<evidence type="ECO:0000256" key="1">
    <source>
        <dbReference type="SAM" id="MobiDB-lite"/>
    </source>
</evidence>